<dbReference type="HAMAP" id="MF_01458">
    <property type="entry name" value="FtsH"/>
    <property type="match status" value="1"/>
</dbReference>
<dbReference type="InterPro" id="IPR050928">
    <property type="entry name" value="ATP-dep_Zn_Metalloprotease"/>
</dbReference>
<keyword evidence="5" id="KW-0645">Protease</keyword>
<evidence type="ECO:0000256" key="7">
    <source>
        <dbReference type="ARBA" id="ARBA00022723"/>
    </source>
</evidence>
<dbReference type="InterPro" id="IPR000642">
    <property type="entry name" value="Peptidase_M41"/>
</dbReference>
<comment type="similarity">
    <text evidence="4">In the N-terminal section; belongs to the AAA ATPase family.</text>
</comment>
<dbReference type="Pfam" id="PF00004">
    <property type="entry name" value="AAA"/>
    <property type="match status" value="1"/>
</dbReference>
<evidence type="ECO:0000256" key="5">
    <source>
        <dbReference type="ARBA" id="ARBA00022670"/>
    </source>
</evidence>
<evidence type="ECO:0000259" key="17">
    <source>
        <dbReference type="SMART" id="SM00382"/>
    </source>
</evidence>
<dbReference type="GO" id="GO:0005745">
    <property type="term" value="C:m-AAA complex"/>
    <property type="evidence" value="ECO:0007669"/>
    <property type="project" value="TreeGrafter"/>
</dbReference>
<keyword evidence="12" id="KW-1133">Transmembrane helix</keyword>
<dbReference type="InterPro" id="IPR041569">
    <property type="entry name" value="AAA_lid_3"/>
</dbReference>
<dbReference type="EMBL" id="MBFR01000012">
    <property type="protein sequence ID" value="PVU97435.1"/>
    <property type="molecule type" value="Genomic_DNA"/>
</dbReference>
<keyword evidence="14" id="KW-0496">Mitochondrion</keyword>
<dbReference type="Pfam" id="PF17862">
    <property type="entry name" value="AAA_lid_3"/>
    <property type="match status" value="1"/>
</dbReference>
<feature type="region of interest" description="Disordered" evidence="16">
    <location>
        <begin position="904"/>
        <end position="924"/>
    </location>
</feature>
<evidence type="ECO:0000313" key="18">
    <source>
        <dbReference type="EMBL" id="PVU97435.1"/>
    </source>
</evidence>
<dbReference type="SMART" id="SM00382">
    <property type="entry name" value="AAA"/>
    <property type="match status" value="1"/>
</dbReference>
<feature type="compositionally biased region" description="Polar residues" evidence="16">
    <location>
        <begin position="904"/>
        <end position="913"/>
    </location>
</feature>
<dbReference type="PANTHER" id="PTHR43655:SF2">
    <property type="entry name" value="AFG3 LIKE MATRIX AAA PEPTIDASE SUBUNIT 2, ISOFORM A"/>
    <property type="match status" value="1"/>
</dbReference>
<dbReference type="Gene3D" id="1.20.58.760">
    <property type="entry name" value="Peptidase M41"/>
    <property type="match status" value="1"/>
</dbReference>
<dbReference type="InterPro" id="IPR037219">
    <property type="entry name" value="Peptidase_M41-like"/>
</dbReference>
<feature type="compositionally biased region" description="Polar residues" evidence="16">
    <location>
        <begin position="171"/>
        <end position="190"/>
    </location>
</feature>
<evidence type="ECO:0000313" key="19">
    <source>
        <dbReference type="Proteomes" id="UP000245383"/>
    </source>
</evidence>
<dbReference type="FunFam" id="3.40.50.300:FF:000001">
    <property type="entry name" value="ATP-dependent zinc metalloprotease FtsH"/>
    <property type="match status" value="1"/>
</dbReference>
<dbReference type="InterPro" id="IPR003593">
    <property type="entry name" value="AAA+_ATPase"/>
</dbReference>
<dbReference type="Gene3D" id="3.40.1690.20">
    <property type="match status" value="1"/>
</dbReference>
<evidence type="ECO:0000256" key="12">
    <source>
        <dbReference type="ARBA" id="ARBA00022989"/>
    </source>
</evidence>
<dbReference type="GO" id="GO:0016887">
    <property type="term" value="F:ATP hydrolysis activity"/>
    <property type="evidence" value="ECO:0007669"/>
    <property type="project" value="InterPro"/>
</dbReference>
<evidence type="ECO:0000256" key="13">
    <source>
        <dbReference type="ARBA" id="ARBA00023049"/>
    </source>
</evidence>
<dbReference type="GO" id="GO:0046872">
    <property type="term" value="F:metal ion binding"/>
    <property type="evidence" value="ECO:0007669"/>
    <property type="project" value="UniProtKB-KW"/>
</dbReference>
<keyword evidence="11" id="KW-0067">ATP-binding</keyword>
<comment type="caution">
    <text evidence="18">The sequence shown here is derived from an EMBL/GenBank/DDBJ whole genome shotgun (WGS) entry which is preliminary data.</text>
</comment>
<feature type="compositionally biased region" description="Basic and acidic residues" evidence="16">
    <location>
        <begin position="914"/>
        <end position="924"/>
    </location>
</feature>
<comment type="similarity">
    <text evidence="3">In the C-terminal section; belongs to the peptidase M41 family.</text>
</comment>
<keyword evidence="19" id="KW-1185">Reference proteome</keyword>
<evidence type="ECO:0000256" key="9">
    <source>
        <dbReference type="ARBA" id="ARBA00022801"/>
    </source>
</evidence>
<dbReference type="GO" id="GO:0034982">
    <property type="term" value="P:mitochondrial protein processing"/>
    <property type="evidence" value="ECO:0007669"/>
    <property type="project" value="TreeGrafter"/>
</dbReference>
<comment type="subcellular location">
    <subcellularLocation>
        <location evidence="2">Mitochondrion membrane</location>
        <topology evidence="2">Multi-pass membrane protein</topology>
    </subcellularLocation>
</comment>
<feature type="compositionally biased region" description="Basic and acidic residues" evidence="16">
    <location>
        <begin position="239"/>
        <end position="249"/>
    </location>
</feature>
<dbReference type="Gene3D" id="1.10.8.60">
    <property type="match status" value="1"/>
</dbReference>
<dbReference type="STRING" id="133385.A0A2T9YYK9"/>
<dbReference type="FunFam" id="1.10.8.60:FF:000019">
    <property type="entry name" value="AFG3-like AAA ATPase 2"/>
    <property type="match status" value="1"/>
</dbReference>
<evidence type="ECO:0000256" key="15">
    <source>
        <dbReference type="ARBA" id="ARBA00023136"/>
    </source>
</evidence>
<feature type="compositionally biased region" description="Polar residues" evidence="16">
    <location>
        <begin position="126"/>
        <end position="136"/>
    </location>
</feature>
<evidence type="ECO:0000256" key="4">
    <source>
        <dbReference type="ARBA" id="ARBA00010550"/>
    </source>
</evidence>
<feature type="domain" description="AAA+ ATPase" evidence="17">
    <location>
        <begin position="482"/>
        <end position="623"/>
    </location>
</feature>
<evidence type="ECO:0000256" key="3">
    <source>
        <dbReference type="ARBA" id="ARBA00010044"/>
    </source>
</evidence>
<feature type="region of interest" description="Disordered" evidence="16">
    <location>
        <begin position="152"/>
        <end position="254"/>
    </location>
</feature>
<evidence type="ECO:0000256" key="1">
    <source>
        <dbReference type="ARBA" id="ARBA00001947"/>
    </source>
</evidence>
<evidence type="ECO:0000256" key="6">
    <source>
        <dbReference type="ARBA" id="ARBA00022692"/>
    </source>
</evidence>
<dbReference type="Pfam" id="PF01434">
    <property type="entry name" value="Peptidase_M41"/>
    <property type="match status" value="1"/>
</dbReference>
<dbReference type="SUPFAM" id="SSF52540">
    <property type="entry name" value="P-loop containing nucleoside triphosphate hydrolases"/>
    <property type="match status" value="1"/>
</dbReference>
<keyword evidence="9" id="KW-0378">Hydrolase</keyword>
<dbReference type="InterPro" id="IPR027417">
    <property type="entry name" value="P-loop_NTPase"/>
</dbReference>
<proteinExistence type="inferred from homology"/>
<evidence type="ECO:0000256" key="2">
    <source>
        <dbReference type="ARBA" id="ARBA00004225"/>
    </source>
</evidence>
<keyword evidence="15" id="KW-0472">Membrane</keyword>
<protein>
    <recommendedName>
        <fullName evidence="17">AAA+ ATPase domain-containing protein</fullName>
    </recommendedName>
</protein>
<dbReference type="AlphaFoldDB" id="A0A2T9YYK9"/>
<dbReference type="GO" id="GO:0005524">
    <property type="term" value="F:ATP binding"/>
    <property type="evidence" value="ECO:0007669"/>
    <property type="project" value="UniProtKB-KW"/>
</dbReference>
<reference evidence="18 19" key="1">
    <citation type="journal article" date="2018" name="MBio">
        <title>Comparative Genomics Reveals the Core Gene Toolbox for the Fungus-Insect Symbiosis.</title>
        <authorList>
            <person name="Wang Y."/>
            <person name="Stata M."/>
            <person name="Wang W."/>
            <person name="Stajich J.E."/>
            <person name="White M.M."/>
            <person name="Moncalvo J.M."/>
        </authorList>
    </citation>
    <scope>NUCLEOTIDE SEQUENCE [LARGE SCALE GENOMIC DNA]</scope>
    <source>
        <strain evidence="18 19">SWE-8-4</strain>
    </source>
</reference>
<evidence type="ECO:0000256" key="8">
    <source>
        <dbReference type="ARBA" id="ARBA00022741"/>
    </source>
</evidence>
<keyword evidence="6" id="KW-0812">Transmembrane</keyword>
<dbReference type="OrthoDB" id="1413014at2759"/>
<dbReference type="GO" id="GO:0030163">
    <property type="term" value="P:protein catabolic process"/>
    <property type="evidence" value="ECO:0007669"/>
    <property type="project" value="UniProtKB-ARBA"/>
</dbReference>
<dbReference type="GO" id="GO:0004222">
    <property type="term" value="F:metalloendopeptidase activity"/>
    <property type="evidence" value="ECO:0007669"/>
    <property type="project" value="InterPro"/>
</dbReference>
<feature type="compositionally biased region" description="Polar residues" evidence="16">
    <location>
        <begin position="199"/>
        <end position="226"/>
    </location>
</feature>
<keyword evidence="10" id="KW-0862">Zinc</keyword>
<gene>
    <name evidence="18" type="ORF">BB561_000533</name>
</gene>
<name>A0A2T9YYK9_9FUNG</name>
<dbReference type="SUPFAM" id="SSF140990">
    <property type="entry name" value="FtsH protease domain-like"/>
    <property type="match status" value="1"/>
</dbReference>
<dbReference type="InterPro" id="IPR003959">
    <property type="entry name" value="ATPase_AAA_core"/>
</dbReference>
<evidence type="ECO:0000256" key="10">
    <source>
        <dbReference type="ARBA" id="ARBA00022833"/>
    </source>
</evidence>
<dbReference type="InterPro" id="IPR003960">
    <property type="entry name" value="ATPase_AAA_CS"/>
</dbReference>
<evidence type="ECO:0000256" key="11">
    <source>
        <dbReference type="ARBA" id="ARBA00022840"/>
    </source>
</evidence>
<keyword evidence="8" id="KW-0547">Nucleotide-binding</keyword>
<dbReference type="Gene3D" id="3.40.50.300">
    <property type="entry name" value="P-loop containing nucleotide triphosphate hydrolases"/>
    <property type="match status" value="1"/>
</dbReference>
<accession>A0A2T9YYK9</accession>
<dbReference type="GO" id="GO:0004176">
    <property type="term" value="F:ATP-dependent peptidase activity"/>
    <property type="evidence" value="ECO:0007669"/>
    <property type="project" value="InterPro"/>
</dbReference>
<dbReference type="FunFam" id="1.20.58.760:FF:000003">
    <property type="entry name" value="AFG3-like AAA ATPase 2"/>
    <property type="match status" value="1"/>
</dbReference>
<dbReference type="NCBIfam" id="TIGR01241">
    <property type="entry name" value="FtsH_fam"/>
    <property type="match status" value="1"/>
</dbReference>
<dbReference type="PROSITE" id="PS00674">
    <property type="entry name" value="AAA"/>
    <property type="match status" value="1"/>
</dbReference>
<sequence>MTLFKLVKRSSASSFREEHRLLRSLDLNLKTSISFDKNFTLHKALFSSAANTTIIPSAFLCRSKPHKAPVFARPYSLNSSLFFASKISSISNSKLVTPPFTFLKYHQKLFTNSAYLLKVDPKNNKNSEANSETNNPADPEVPGFKEFYDLSAKNNRSSSESSSDAHKPHNEQNPFNANNSEKLNQNKQNVSSSLGSSGKEQSNAKNPDTQKNTSKNEPDQTQSKINFNKKGLPFLPQNDKGKGSNDKKPNNNMDDLAFNTISTVIASIILMTAYKIITSDDSPTLTWQEVRAKYLKPGLIQRFIVVNNTRVYAVIKDTPSSSNMVTDGYGYNIINDNTDSSGHQNIDNTRIIEFNIGSVETFEQQLEEAQKELGIGITSRVPVEHKTVTPISSILYNFGPTLLLIGAIVLISRKSGMGGASGGSSGGIFSVGKSRAKMYNKEFDIKTNFKDVAGCDEAKQEIMEFVSFLQFPAKYEKLGAKIPRGAILSGPPGTGKTLLAKATAGEAGVPFFSVSGSEFVEMFVGVGASRVRDLFATAKKNAPCIIFIDEIDAVGRSRSGNKNFSGGNDERESTLNQLLVEMDGFGSKSQVVVLAGTNRPDVLDNALLRPGRFDRHIYIDLPDIVGRADIFKVHLNPIKTTEDISKISKKLSAMTPGFSGADIANVCNEAALIAARVGAESVVLKHFEDAIERVIAGLEKKTKVLSIEEKTTVAYHEAGHAVVGWYMKHADPLLKVSIIPRGQGALGYAQYLPKDQKLYSTHQLDDRMCMTLGGRASEELFFNTITTGASDDLMKVTKMAYARIVQYGMNKTIGQLNFYDPQDTGYSQKPYSEATSELIDIEVRKMVTEAYDRTFNLLKEKKSDVEKIAKRLLEREVLQREDIIELLGPRPFKEKIMYEDFVISPQQDTSNPENIEKTDETKNI</sequence>
<keyword evidence="13" id="KW-0482">Metalloprotease</keyword>
<dbReference type="Proteomes" id="UP000245383">
    <property type="component" value="Unassembled WGS sequence"/>
</dbReference>
<keyword evidence="7" id="KW-0479">Metal-binding</keyword>
<evidence type="ECO:0000256" key="14">
    <source>
        <dbReference type="ARBA" id="ARBA00023128"/>
    </source>
</evidence>
<dbReference type="InterPro" id="IPR005936">
    <property type="entry name" value="FtsH"/>
</dbReference>
<evidence type="ECO:0000256" key="16">
    <source>
        <dbReference type="SAM" id="MobiDB-lite"/>
    </source>
</evidence>
<feature type="region of interest" description="Disordered" evidence="16">
    <location>
        <begin position="125"/>
        <end position="144"/>
    </location>
</feature>
<dbReference type="CDD" id="cd19501">
    <property type="entry name" value="RecA-like_FtsH"/>
    <property type="match status" value="1"/>
</dbReference>
<comment type="cofactor">
    <cofactor evidence="1">
        <name>Zn(2+)</name>
        <dbReference type="ChEBI" id="CHEBI:29105"/>
    </cofactor>
</comment>
<dbReference type="PANTHER" id="PTHR43655">
    <property type="entry name" value="ATP-DEPENDENT PROTEASE"/>
    <property type="match status" value="1"/>
</dbReference>
<organism evidence="18 19">
    <name type="scientific">Smittium simulii</name>
    <dbReference type="NCBI Taxonomy" id="133385"/>
    <lineage>
        <taxon>Eukaryota</taxon>
        <taxon>Fungi</taxon>
        <taxon>Fungi incertae sedis</taxon>
        <taxon>Zoopagomycota</taxon>
        <taxon>Kickxellomycotina</taxon>
        <taxon>Harpellomycetes</taxon>
        <taxon>Harpellales</taxon>
        <taxon>Legeriomycetaceae</taxon>
        <taxon>Smittium</taxon>
    </lineage>
</organism>